<evidence type="ECO:0000313" key="7">
    <source>
        <dbReference type="Proteomes" id="UP001279410"/>
    </source>
</evidence>
<comment type="caution">
    <text evidence="6">The sequence shown here is derived from an EMBL/GenBank/DDBJ whole genome shotgun (WGS) entry which is preliminary data.</text>
</comment>
<evidence type="ECO:0000256" key="1">
    <source>
        <dbReference type="ARBA" id="ARBA00004141"/>
    </source>
</evidence>
<evidence type="ECO:0000313" key="6">
    <source>
        <dbReference type="EMBL" id="GLD51851.1"/>
    </source>
</evidence>
<dbReference type="GO" id="GO:0008519">
    <property type="term" value="F:ammonium channel activity"/>
    <property type="evidence" value="ECO:0007669"/>
    <property type="project" value="TreeGrafter"/>
</dbReference>
<dbReference type="GO" id="GO:0055064">
    <property type="term" value="P:chloride ion homeostasis"/>
    <property type="evidence" value="ECO:0007669"/>
    <property type="project" value="TreeGrafter"/>
</dbReference>
<evidence type="ECO:0000256" key="2">
    <source>
        <dbReference type="ARBA" id="ARBA00022692"/>
    </source>
</evidence>
<feature type="non-terminal residue" evidence="6">
    <location>
        <position position="192"/>
    </location>
</feature>
<feature type="chain" id="PRO_5042247655" evidence="5">
    <location>
        <begin position="21"/>
        <end position="192"/>
    </location>
</feature>
<dbReference type="GO" id="GO:0006884">
    <property type="term" value="P:cell volume homeostasis"/>
    <property type="evidence" value="ECO:0007669"/>
    <property type="project" value="TreeGrafter"/>
</dbReference>
<keyword evidence="5" id="KW-0732">Signal</keyword>
<dbReference type="GO" id="GO:0016324">
    <property type="term" value="C:apical plasma membrane"/>
    <property type="evidence" value="ECO:0007669"/>
    <property type="project" value="TreeGrafter"/>
</dbReference>
<sequence>MLELFQSVAVKLFLFDTGLCTVLLEPFEDGFANGDELTPAEEAAAKEAAESKGVVKFGWIKGVLVRCMLNIWSVMLFIRMSWIVGQAGIGPDLLLVVLTAIVNFFIEPSFFQTSGIVGFFGHTVEIFLYVQPPNPDRGDVNWGSSIWWALTYHQALTHTLHLSGVEHYIKNFSQPGSQLHQERVLMICVMFK</sequence>
<dbReference type="GO" id="GO:0055075">
    <property type="term" value="P:potassium ion homeostasis"/>
    <property type="evidence" value="ECO:0007669"/>
    <property type="project" value="TreeGrafter"/>
</dbReference>
<name>A0AAD3MDP9_LATJO</name>
<evidence type="ECO:0000256" key="4">
    <source>
        <dbReference type="ARBA" id="ARBA00023136"/>
    </source>
</evidence>
<gene>
    <name evidence="6" type="ORF">AKAME5_000483400</name>
</gene>
<protein>
    <submittedName>
        <fullName evidence="6">Solute carrier family 12 member 2-like isoform X1</fullName>
    </submittedName>
</protein>
<evidence type="ECO:0000256" key="5">
    <source>
        <dbReference type="SAM" id="SignalP"/>
    </source>
</evidence>
<dbReference type="GO" id="GO:0055078">
    <property type="term" value="P:sodium ion homeostasis"/>
    <property type="evidence" value="ECO:0007669"/>
    <property type="project" value="TreeGrafter"/>
</dbReference>
<keyword evidence="3" id="KW-1133">Transmembrane helix</keyword>
<accession>A0AAD3MDP9</accession>
<dbReference type="Proteomes" id="UP001279410">
    <property type="component" value="Unassembled WGS sequence"/>
</dbReference>
<keyword evidence="4" id="KW-0472">Membrane</keyword>
<dbReference type="EMBL" id="BRZM01000011">
    <property type="protein sequence ID" value="GLD51851.1"/>
    <property type="molecule type" value="Genomic_DNA"/>
</dbReference>
<keyword evidence="2" id="KW-0812">Transmembrane</keyword>
<dbReference type="InterPro" id="IPR004842">
    <property type="entry name" value="SLC12A_fam"/>
</dbReference>
<organism evidence="6 7">
    <name type="scientific">Lates japonicus</name>
    <name type="common">Japanese lates</name>
    <dbReference type="NCBI Taxonomy" id="270547"/>
    <lineage>
        <taxon>Eukaryota</taxon>
        <taxon>Metazoa</taxon>
        <taxon>Chordata</taxon>
        <taxon>Craniata</taxon>
        <taxon>Vertebrata</taxon>
        <taxon>Euteleostomi</taxon>
        <taxon>Actinopterygii</taxon>
        <taxon>Neopterygii</taxon>
        <taxon>Teleostei</taxon>
        <taxon>Neoteleostei</taxon>
        <taxon>Acanthomorphata</taxon>
        <taxon>Carangaria</taxon>
        <taxon>Carangaria incertae sedis</taxon>
        <taxon>Centropomidae</taxon>
        <taxon>Lates</taxon>
    </lineage>
</organism>
<dbReference type="GO" id="GO:0008511">
    <property type="term" value="F:sodium:potassium:chloride symporter activity"/>
    <property type="evidence" value="ECO:0007669"/>
    <property type="project" value="TreeGrafter"/>
</dbReference>
<keyword evidence="7" id="KW-1185">Reference proteome</keyword>
<comment type="subcellular location">
    <subcellularLocation>
        <location evidence="1">Membrane</location>
        <topology evidence="1">Multi-pass membrane protein</topology>
    </subcellularLocation>
</comment>
<dbReference type="PANTHER" id="PTHR11827">
    <property type="entry name" value="SOLUTE CARRIER FAMILY 12, CATION COTRANSPORTERS"/>
    <property type="match status" value="1"/>
</dbReference>
<dbReference type="GO" id="GO:1990573">
    <property type="term" value="P:potassium ion import across plasma membrane"/>
    <property type="evidence" value="ECO:0007669"/>
    <property type="project" value="TreeGrafter"/>
</dbReference>
<feature type="signal peptide" evidence="5">
    <location>
        <begin position="1"/>
        <end position="20"/>
    </location>
</feature>
<evidence type="ECO:0000256" key="3">
    <source>
        <dbReference type="ARBA" id="ARBA00022989"/>
    </source>
</evidence>
<dbReference type="PANTHER" id="PTHR11827:SF58">
    <property type="entry name" value="SOLUTE CARRIER FAMILY 12 MEMBER 2"/>
    <property type="match status" value="1"/>
</dbReference>
<proteinExistence type="predicted"/>
<reference evidence="6" key="1">
    <citation type="submission" date="2022-08" db="EMBL/GenBank/DDBJ databases">
        <title>Genome sequencing of akame (Lates japonicus).</title>
        <authorList>
            <person name="Hashiguchi Y."/>
            <person name="Takahashi H."/>
        </authorList>
    </citation>
    <scope>NUCLEOTIDE SEQUENCE</scope>
    <source>
        <strain evidence="6">Kochi</strain>
    </source>
</reference>
<dbReference type="AlphaFoldDB" id="A0AAD3MDP9"/>